<evidence type="ECO:0000256" key="1">
    <source>
        <dbReference type="ARBA" id="ARBA00022737"/>
    </source>
</evidence>
<dbReference type="SUPFAM" id="SSF57889">
    <property type="entry name" value="Cysteine-rich domain"/>
    <property type="match status" value="1"/>
</dbReference>
<evidence type="ECO:0000313" key="3">
    <source>
        <dbReference type="EnsemblPlants" id="LPERR07G18950.1"/>
    </source>
</evidence>
<reference evidence="3 4" key="1">
    <citation type="submission" date="2012-08" db="EMBL/GenBank/DDBJ databases">
        <title>Oryza genome evolution.</title>
        <authorList>
            <person name="Wing R.A."/>
        </authorList>
    </citation>
    <scope>NUCLEOTIDE SEQUENCE</scope>
</reference>
<dbReference type="InterPro" id="IPR046349">
    <property type="entry name" value="C1-like_sf"/>
</dbReference>
<dbReference type="Gramene" id="LPERR07G18950.1">
    <property type="protein sequence ID" value="LPERR07G18950.1"/>
    <property type="gene ID" value="LPERR07G18950"/>
</dbReference>
<dbReference type="PANTHER" id="PTHR47841">
    <property type="entry name" value="DIACYLGLYCEROL KINASE THETA-LIKE-RELATED"/>
    <property type="match status" value="1"/>
</dbReference>
<reference evidence="3" key="3">
    <citation type="submission" date="2015-04" db="UniProtKB">
        <authorList>
            <consortium name="EnsemblPlants"/>
        </authorList>
    </citation>
    <scope>IDENTIFICATION</scope>
</reference>
<dbReference type="AlphaFoldDB" id="A0A0D9X1D4"/>
<feature type="domain" description="DC1" evidence="2">
    <location>
        <begin position="17"/>
        <end position="71"/>
    </location>
</feature>
<dbReference type="Pfam" id="PF03107">
    <property type="entry name" value="C1_2"/>
    <property type="match status" value="1"/>
</dbReference>
<accession>A0A0D9X1D4</accession>
<organism evidence="3 4">
    <name type="scientific">Leersia perrieri</name>
    <dbReference type="NCBI Taxonomy" id="77586"/>
    <lineage>
        <taxon>Eukaryota</taxon>
        <taxon>Viridiplantae</taxon>
        <taxon>Streptophyta</taxon>
        <taxon>Embryophyta</taxon>
        <taxon>Tracheophyta</taxon>
        <taxon>Spermatophyta</taxon>
        <taxon>Magnoliopsida</taxon>
        <taxon>Liliopsida</taxon>
        <taxon>Poales</taxon>
        <taxon>Poaceae</taxon>
        <taxon>BOP clade</taxon>
        <taxon>Oryzoideae</taxon>
        <taxon>Oryzeae</taxon>
        <taxon>Oryzinae</taxon>
        <taxon>Leersia</taxon>
    </lineage>
</organism>
<dbReference type="STRING" id="77586.A0A0D9X1D4"/>
<proteinExistence type="predicted"/>
<reference evidence="4" key="2">
    <citation type="submission" date="2013-12" db="EMBL/GenBank/DDBJ databases">
        <authorList>
            <person name="Yu Y."/>
            <person name="Lee S."/>
            <person name="de Baynast K."/>
            <person name="Wissotski M."/>
            <person name="Liu L."/>
            <person name="Talag J."/>
            <person name="Goicoechea J."/>
            <person name="Angelova A."/>
            <person name="Jetty R."/>
            <person name="Kudrna D."/>
            <person name="Golser W."/>
            <person name="Rivera L."/>
            <person name="Zhang J."/>
            <person name="Wing R."/>
        </authorList>
    </citation>
    <scope>NUCLEOTIDE SEQUENCE</scope>
</reference>
<name>A0A0D9X1D4_9ORYZ</name>
<dbReference type="Proteomes" id="UP000032180">
    <property type="component" value="Chromosome 7"/>
</dbReference>
<dbReference type="HOGENOM" id="CLU_084328_0_0_1"/>
<dbReference type="EnsemblPlants" id="LPERR07G18950.1">
    <property type="protein sequence ID" value="LPERR07G18950.1"/>
    <property type="gene ID" value="LPERR07G18950"/>
</dbReference>
<sequence>MASPATNYLTESRTHFAHPQHPLLKTQYGDGDQPQLNHVCHICGTRVTNGAAAGYRCSIDHCDFHIHSACADFFQETATTPPPNLFGHPWSHNLALRPILLPAPAAANVGGAGGLFIWPPSCRLCRGPLVHGHLAYECRPRRCRFVVHPLCTMLPGQIRCPLLHHREDHKLTDSELIAISAQSTTGPRSATTDHQRVVCAVCRQDFSAGRTRQRHYRCGVCEFALHIGGCASGVPQPPLPWDGGDAAAAAVARFLVVVAEQQLAVDFPGDGMADVINALRVSLGSGDY</sequence>
<evidence type="ECO:0000259" key="2">
    <source>
        <dbReference type="Pfam" id="PF03107"/>
    </source>
</evidence>
<keyword evidence="1" id="KW-0677">Repeat</keyword>
<keyword evidence="4" id="KW-1185">Reference proteome</keyword>
<dbReference type="PANTHER" id="PTHR47841:SF2">
    <property type="entry name" value="OS07G0609800 PROTEIN"/>
    <property type="match status" value="1"/>
</dbReference>
<dbReference type="InterPro" id="IPR004146">
    <property type="entry name" value="DC1"/>
</dbReference>
<protein>
    <recommendedName>
        <fullName evidence="2">DC1 domain-containing protein</fullName>
    </recommendedName>
</protein>
<evidence type="ECO:0000313" key="4">
    <source>
        <dbReference type="Proteomes" id="UP000032180"/>
    </source>
</evidence>